<dbReference type="RefSeq" id="WP_126604463.1">
    <property type="nucleotide sequence ID" value="NZ_AP018795.1"/>
</dbReference>
<name>A0A2Z6IJ73_ACIFI</name>
<protein>
    <submittedName>
        <fullName evidence="2">Uncharacterized protein</fullName>
    </submittedName>
</protein>
<accession>A0A2Z6IJ73</accession>
<organism evidence="2 3">
    <name type="scientific">Acidithiobacillus ferridurans</name>
    <dbReference type="NCBI Taxonomy" id="1232575"/>
    <lineage>
        <taxon>Bacteria</taxon>
        <taxon>Pseudomonadati</taxon>
        <taxon>Pseudomonadota</taxon>
        <taxon>Acidithiobacillia</taxon>
        <taxon>Acidithiobacillales</taxon>
        <taxon>Acidithiobacillaceae</taxon>
        <taxon>Acidithiobacillus</taxon>
    </lineage>
</organism>
<comment type="similarity">
    <text evidence="1">Belongs to the phD/YefM antitoxin family.</text>
</comment>
<dbReference type="SUPFAM" id="SSF143120">
    <property type="entry name" value="YefM-like"/>
    <property type="match status" value="1"/>
</dbReference>
<sequence length="76" mass="8579">MKVYTFSEARQKFSSVLDSAQLEGAVKITRRDGRAFLIRPVQESPSPLDVKGVKLNLSRDEIVSSVREGREREARS</sequence>
<dbReference type="Proteomes" id="UP000280188">
    <property type="component" value="Chromosome"/>
</dbReference>
<dbReference type="InterPro" id="IPR036165">
    <property type="entry name" value="YefM-like_sf"/>
</dbReference>
<reference evidence="2 3" key="1">
    <citation type="journal article" date="2018" name="Microbiol. Resour. Announc.">
        <title>Complete Genome Sequence of Acidithiobacillus ferridurans JCM 18981.</title>
        <authorList>
            <person name="Miyauchi T."/>
            <person name="Kouzuma A."/>
            <person name="Abe T."/>
            <person name="Watanabe K."/>
        </authorList>
    </citation>
    <scope>NUCLEOTIDE SEQUENCE [LARGE SCALE GENOMIC DNA]</scope>
    <source>
        <strain evidence="3">ATCC 33020 / DSM 29468 / JCM 18981 / 11Fe</strain>
    </source>
</reference>
<keyword evidence="3" id="KW-1185">Reference proteome</keyword>
<dbReference type="KEGG" id="afj:AFERRID_09250"/>
<gene>
    <name evidence="2" type="ORF">AFERRID_09250</name>
</gene>
<evidence type="ECO:0000256" key="1">
    <source>
        <dbReference type="ARBA" id="ARBA00009981"/>
    </source>
</evidence>
<dbReference type="AlphaFoldDB" id="A0A2Z6IJ73"/>
<evidence type="ECO:0000313" key="2">
    <source>
        <dbReference type="EMBL" id="BBF64707.1"/>
    </source>
</evidence>
<dbReference type="Gene3D" id="3.40.1620.10">
    <property type="entry name" value="YefM-like domain"/>
    <property type="match status" value="1"/>
</dbReference>
<evidence type="ECO:0000313" key="3">
    <source>
        <dbReference type="Proteomes" id="UP000280188"/>
    </source>
</evidence>
<proteinExistence type="inferred from homology"/>
<dbReference type="EMBL" id="AP018795">
    <property type="protein sequence ID" value="BBF64707.1"/>
    <property type="molecule type" value="Genomic_DNA"/>
</dbReference>